<dbReference type="AlphaFoldDB" id="A0A9Q0GN68"/>
<name>A0A9Q0GN68_9MAGN</name>
<accession>A0A9Q0GN68</accession>
<comment type="caution">
    <text evidence="1">The sequence shown here is derived from an EMBL/GenBank/DDBJ whole genome shotgun (WGS) entry which is preliminary data.</text>
</comment>
<reference evidence="1" key="1">
    <citation type="journal article" date="2023" name="Plant J.">
        <title>The genome of the king protea, Protea cynaroides.</title>
        <authorList>
            <person name="Chang J."/>
            <person name="Duong T.A."/>
            <person name="Schoeman C."/>
            <person name="Ma X."/>
            <person name="Roodt D."/>
            <person name="Barker N."/>
            <person name="Li Z."/>
            <person name="Van de Peer Y."/>
            <person name="Mizrachi E."/>
        </authorList>
    </citation>
    <scope>NUCLEOTIDE SEQUENCE</scope>
    <source>
        <tissue evidence="1">Young leaves</tissue>
    </source>
</reference>
<evidence type="ECO:0000313" key="1">
    <source>
        <dbReference type="EMBL" id="KAJ4950977.1"/>
    </source>
</evidence>
<dbReference type="Proteomes" id="UP001141806">
    <property type="component" value="Unassembled WGS sequence"/>
</dbReference>
<protein>
    <submittedName>
        <fullName evidence="1">Uncharacterized protein</fullName>
    </submittedName>
</protein>
<dbReference type="EMBL" id="JAMYWD010000012">
    <property type="protein sequence ID" value="KAJ4950977.1"/>
    <property type="molecule type" value="Genomic_DNA"/>
</dbReference>
<evidence type="ECO:0000313" key="2">
    <source>
        <dbReference type="Proteomes" id="UP001141806"/>
    </source>
</evidence>
<sequence>MSSVPGSSNAVLGKGYGRGDGSLMLLTVSGLASRLEVVVPKIVRVSVSAFDDSRVESVVTESVRFIRVSEPFVFGSTVMPSPIKVSEDVAPSRVSSMPQVSSVLCDLQYGVTSQSIYEFGRVANQVSSPVVRSCNHGSDAVRVSIGPAVQIGFWKFIKYATTSEVIPPVSMASSILTLPPVTVPNGHVRSGVMNRVHSINAQQEVNGGRVNLGGFLGFPPQDATDVQNGRGDGVGF</sequence>
<keyword evidence="2" id="KW-1185">Reference proteome</keyword>
<proteinExistence type="predicted"/>
<gene>
    <name evidence="1" type="ORF">NE237_027809</name>
</gene>
<organism evidence="1 2">
    <name type="scientific">Protea cynaroides</name>
    <dbReference type="NCBI Taxonomy" id="273540"/>
    <lineage>
        <taxon>Eukaryota</taxon>
        <taxon>Viridiplantae</taxon>
        <taxon>Streptophyta</taxon>
        <taxon>Embryophyta</taxon>
        <taxon>Tracheophyta</taxon>
        <taxon>Spermatophyta</taxon>
        <taxon>Magnoliopsida</taxon>
        <taxon>Proteales</taxon>
        <taxon>Proteaceae</taxon>
        <taxon>Protea</taxon>
    </lineage>
</organism>